<evidence type="ECO:0000313" key="6">
    <source>
        <dbReference type="Proteomes" id="UP000823612"/>
    </source>
</evidence>
<dbReference type="GO" id="GO:0030170">
    <property type="term" value="F:pyridoxal phosphate binding"/>
    <property type="evidence" value="ECO:0007669"/>
    <property type="project" value="InterPro"/>
</dbReference>
<keyword evidence="2 3" id="KW-0663">Pyridoxal phosphate</keyword>
<dbReference type="GO" id="GO:0008483">
    <property type="term" value="F:transaminase activity"/>
    <property type="evidence" value="ECO:0007669"/>
    <property type="project" value="UniProtKB-KW"/>
</dbReference>
<dbReference type="PIRSF" id="PIRSF001434">
    <property type="entry name" value="CGS"/>
    <property type="match status" value="1"/>
</dbReference>
<keyword evidence="5" id="KW-0808">Transferase</keyword>
<dbReference type="InterPro" id="IPR015422">
    <property type="entry name" value="PyrdxlP-dep_Trfase_small"/>
</dbReference>
<dbReference type="FunFam" id="3.40.640.10:FF:000046">
    <property type="entry name" value="Cystathionine gamma-lyase"/>
    <property type="match status" value="1"/>
</dbReference>
<dbReference type="PANTHER" id="PTHR11808:SF80">
    <property type="entry name" value="CYSTATHIONINE GAMMA-LYASE"/>
    <property type="match status" value="1"/>
</dbReference>
<dbReference type="Proteomes" id="UP000823612">
    <property type="component" value="Unassembled WGS sequence"/>
</dbReference>
<dbReference type="EMBL" id="JADIMZ010000028">
    <property type="protein sequence ID" value="MBO8432041.1"/>
    <property type="molecule type" value="Genomic_DNA"/>
</dbReference>
<evidence type="ECO:0000256" key="4">
    <source>
        <dbReference type="RuleBase" id="RU362118"/>
    </source>
</evidence>
<dbReference type="InterPro" id="IPR015424">
    <property type="entry name" value="PyrdxlP-dep_Trfase"/>
</dbReference>
<feature type="modified residue" description="N6-(pyridoxal phosphate)lysine" evidence="3">
    <location>
        <position position="207"/>
    </location>
</feature>
<comment type="cofactor">
    <cofactor evidence="1 4">
        <name>pyridoxal 5'-phosphate</name>
        <dbReference type="ChEBI" id="CHEBI:597326"/>
    </cofactor>
</comment>
<dbReference type="CDD" id="cd00614">
    <property type="entry name" value="CGS_like"/>
    <property type="match status" value="1"/>
</dbReference>
<dbReference type="InterPro" id="IPR000277">
    <property type="entry name" value="Cys/Met-Metab_PyrdxlP-dep_enz"/>
</dbReference>
<reference evidence="5" key="2">
    <citation type="journal article" date="2021" name="PeerJ">
        <title>Extensive microbial diversity within the chicken gut microbiome revealed by metagenomics and culture.</title>
        <authorList>
            <person name="Gilroy R."/>
            <person name="Ravi A."/>
            <person name="Getino M."/>
            <person name="Pursley I."/>
            <person name="Horton D.L."/>
            <person name="Alikhan N.F."/>
            <person name="Baker D."/>
            <person name="Gharbi K."/>
            <person name="Hall N."/>
            <person name="Watson M."/>
            <person name="Adriaenssens E.M."/>
            <person name="Foster-Nyarko E."/>
            <person name="Jarju S."/>
            <person name="Secka A."/>
            <person name="Antonio M."/>
            <person name="Oren A."/>
            <person name="Chaudhuri R.R."/>
            <person name="La Ragione R."/>
            <person name="Hildebrand F."/>
            <person name="Pallen M.J."/>
        </authorList>
    </citation>
    <scope>NUCLEOTIDE SEQUENCE</scope>
    <source>
        <strain evidence="5">2889</strain>
    </source>
</reference>
<name>A0A9D9DR59_9BACT</name>
<dbReference type="PANTHER" id="PTHR11808">
    <property type="entry name" value="TRANS-SULFURATION ENZYME FAMILY MEMBER"/>
    <property type="match status" value="1"/>
</dbReference>
<sequence>MQKEKFDPATNLQGCFHGGEFGDVNPAITDSATFLFHKGETMTGTFHGETQGCFLYSRHWNPMNMQLAKALAAMEGTEAAWVTGSGMAAITNAMMQLVGAGDHIVASPTVYGGTFAFLKNYLPKFNVEVSFADTTKPEEVEKAIRPNTKFIYTETMNNPMLRIADIPALSEVAHRHNVKLVVDNTFTPMIFSPARLGADIVVYSMTKFVNGKNDCVAGAICASNDFINALISVNDGTSMLLGPVLDPLRASSILKNLYTLHIRMKQHSHNALYLAQRFPEIGLKANYPGMPEHPDHELMKRQMNEGFGFGGMIAIDLETSEKANFMMETMQEKGVGFLAVSLGYFKTLFSNSGKSTSSEIPEEFQKGMGLSEGLVRFSVGLDNDIERTFQLIKESFELTQKHFAR</sequence>
<dbReference type="Gene3D" id="3.90.1150.10">
    <property type="entry name" value="Aspartate Aminotransferase, domain 1"/>
    <property type="match status" value="1"/>
</dbReference>
<dbReference type="GO" id="GO:0016846">
    <property type="term" value="F:carbon-sulfur lyase activity"/>
    <property type="evidence" value="ECO:0007669"/>
    <property type="project" value="TreeGrafter"/>
</dbReference>
<dbReference type="SUPFAM" id="SSF53383">
    <property type="entry name" value="PLP-dependent transferases"/>
    <property type="match status" value="1"/>
</dbReference>
<protein>
    <submittedName>
        <fullName evidence="5">Aminotransferase class I/II-fold pyridoxal phosphate-dependent enzyme</fullName>
    </submittedName>
</protein>
<dbReference type="InterPro" id="IPR015421">
    <property type="entry name" value="PyrdxlP-dep_Trfase_major"/>
</dbReference>
<dbReference type="AlphaFoldDB" id="A0A9D9DR59"/>
<keyword evidence="5" id="KW-0032">Aminotransferase</keyword>
<gene>
    <name evidence="5" type="ORF">IAB08_01945</name>
</gene>
<comment type="similarity">
    <text evidence="4">Belongs to the trans-sulfuration enzymes family.</text>
</comment>
<evidence type="ECO:0000256" key="3">
    <source>
        <dbReference type="PIRSR" id="PIRSR001434-2"/>
    </source>
</evidence>
<evidence type="ECO:0000313" key="5">
    <source>
        <dbReference type="EMBL" id="MBO8432041.1"/>
    </source>
</evidence>
<organism evidence="5 6">
    <name type="scientific">Candidatus Pullibacteroides excrementavium</name>
    <dbReference type="NCBI Taxonomy" id="2840905"/>
    <lineage>
        <taxon>Bacteria</taxon>
        <taxon>Pseudomonadati</taxon>
        <taxon>Bacteroidota</taxon>
        <taxon>Bacteroidia</taxon>
        <taxon>Bacteroidales</taxon>
        <taxon>Candidatus Pullibacteroides</taxon>
    </lineage>
</organism>
<dbReference type="Pfam" id="PF01053">
    <property type="entry name" value="Cys_Met_Meta_PP"/>
    <property type="match status" value="1"/>
</dbReference>
<dbReference type="GO" id="GO:0005737">
    <property type="term" value="C:cytoplasm"/>
    <property type="evidence" value="ECO:0007669"/>
    <property type="project" value="TreeGrafter"/>
</dbReference>
<dbReference type="Gene3D" id="3.40.640.10">
    <property type="entry name" value="Type I PLP-dependent aspartate aminotransferase-like (Major domain)"/>
    <property type="match status" value="1"/>
</dbReference>
<accession>A0A9D9DR59</accession>
<evidence type="ECO:0000256" key="1">
    <source>
        <dbReference type="ARBA" id="ARBA00001933"/>
    </source>
</evidence>
<comment type="caution">
    <text evidence="5">The sequence shown here is derived from an EMBL/GenBank/DDBJ whole genome shotgun (WGS) entry which is preliminary data.</text>
</comment>
<dbReference type="GO" id="GO:0019346">
    <property type="term" value="P:transsulfuration"/>
    <property type="evidence" value="ECO:0007669"/>
    <property type="project" value="InterPro"/>
</dbReference>
<evidence type="ECO:0000256" key="2">
    <source>
        <dbReference type="ARBA" id="ARBA00022898"/>
    </source>
</evidence>
<reference evidence="5" key="1">
    <citation type="submission" date="2020-10" db="EMBL/GenBank/DDBJ databases">
        <authorList>
            <person name="Gilroy R."/>
        </authorList>
    </citation>
    <scope>NUCLEOTIDE SEQUENCE</scope>
    <source>
        <strain evidence="5">2889</strain>
    </source>
</reference>
<proteinExistence type="inferred from homology"/>